<dbReference type="PANTHER" id="PTHR35446:SF2">
    <property type="entry name" value="CARBOXYMUCONOLACTONE DECARBOXYLASE-LIKE DOMAIN-CONTAINING PROTEIN"/>
    <property type="match status" value="1"/>
</dbReference>
<dbReference type="SUPFAM" id="SSF69118">
    <property type="entry name" value="AhpD-like"/>
    <property type="match status" value="2"/>
</dbReference>
<sequence length="397" mass="42861">MTDAINLLAGLPSDHPLARLREQRPAARLNAQRSFEALLEPRDPGSFTYGERYAVAMVVAGLHGAEGVRDFYAELLLDDAPATLPAHIDAALSAGASRGPSSDGGFHLHDPATLGARLAAAFDIAHLMVFHPRDATPAAMEHLRQAGWSEDDIVSLTQLIAFLSFQIRVVHGLQVLAGRDVAVAERAQLSGEIPAWPEVPGPDVVAPTRFVRHPLGWAPWVEPLAELNPAQIDALIRPERASMPYFRLLARDPAALKARTLTDLDIFYNTDGGLSRAEREFAATVTSRFNGCEFCVSVHAARAVEEGGDEGDVDTLLAEGVDADLSVERSRALRDASLSLTATPVRYAAADSEALRAVGLDDIGILDHLYATAFFNWANRLMLVLGEADVPARYRAK</sequence>
<dbReference type="PANTHER" id="PTHR35446">
    <property type="entry name" value="SI:CH211-175M2.5"/>
    <property type="match status" value="1"/>
</dbReference>
<protein>
    <submittedName>
        <fullName evidence="2">Alkylhydroperoxidase domain protein</fullName>
    </submittedName>
</protein>
<dbReference type="NCBIfam" id="TIGR00778">
    <property type="entry name" value="ahpD_dom"/>
    <property type="match status" value="1"/>
</dbReference>
<proteinExistence type="predicted"/>
<evidence type="ECO:0000259" key="1">
    <source>
        <dbReference type="Pfam" id="PF02627"/>
    </source>
</evidence>
<dbReference type="RefSeq" id="WP_376999757.1">
    <property type="nucleotide sequence ID" value="NZ_JBHSQE010000001.1"/>
</dbReference>
<feature type="domain" description="Carboxymuconolactone decarboxylase-like" evidence="1">
    <location>
        <begin position="253"/>
        <end position="323"/>
    </location>
</feature>
<comment type="caution">
    <text evidence="2">The sequence shown here is derived from an EMBL/GenBank/DDBJ whole genome shotgun (WGS) entry which is preliminary data.</text>
</comment>
<dbReference type="InterPro" id="IPR004675">
    <property type="entry name" value="AhpD_core"/>
</dbReference>
<dbReference type="NCBIfam" id="TIGR04029">
    <property type="entry name" value="CMD_Avi_7170"/>
    <property type="match status" value="1"/>
</dbReference>
<evidence type="ECO:0000313" key="3">
    <source>
        <dbReference type="Proteomes" id="UP001596244"/>
    </source>
</evidence>
<dbReference type="NCBIfam" id="TIGR01926">
    <property type="entry name" value="peroxid_rel"/>
    <property type="match status" value="1"/>
</dbReference>
<evidence type="ECO:0000313" key="2">
    <source>
        <dbReference type="EMBL" id="MFC6145794.1"/>
    </source>
</evidence>
<organism evidence="2 3">
    <name type="scientific">Corynebacterium nasicanis</name>
    <dbReference type="NCBI Taxonomy" id="1448267"/>
    <lineage>
        <taxon>Bacteria</taxon>
        <taxon>Bacillati</taxon>
        <taxon>Actinomycetota</taxon>
        <taxon>Actinomycetes</taxon>
        <taxon>Mycobacteriales</taxon>
        <taxon>Corynebacteriaceae</taxon>
        <taxon>Corynebacterium</taxon>
    </lineage>
</organism>
<dbReference type="NCBIfam" id="TIGR04030">
    <property type="entry name" value="perox_Avi_7169"/>
    <property type="match status" value="1"/>
</dbReference>
<dbReference type="InterPro" id="IPR003779">
    <property type="entry name" value="CMD-like"/>
</dbReference>
<dbReference type="Gene3D" id="1.20.1290.10">
    <property type="entry name" value="AhpD-like"/>
    <property type="match status" value="2"/>
</dbReference>
<dbReference type="Pfam" id="PF02627">
    <property type="entry name" value="CMD"/>
    <property type="match status" value="1"/>
</dbReference>
<name>A0ABW1QAX5_9CORY</name>
<gene>
    <name evidence="2" type="ORF">ACFPUZ_03070</name>
</gene>
<accession>A0ABW1QAX5</accession>
<dbReference type="InterPro" id="IPR023982">
    <property type="entry name" value="CHP04029_CMD-like"/>
</dbReference>
<dbReference type="InterPro" id="IPR029032">
    <property type="entry name" value="AhpD-like"/>
</dbReference>
<keyword evidence="3" id="KW-1185">Reference proteome</keyword>
<dbReference type="InterPro" id="IPR023923">
    <property type="entry name" value="AhpD_Avi7169"/>
</dbReference>
<reference evidence="3" key="1">
    <citation type="journal article" date="2019" name="Int. J. Syst. Evol. Microbiol.">
        <title>The Global Catalogue of Microorganisms (GCM) 10K type strain sequencing project: providing services to taxonomists for standard genome sequencing and annotation.</title>
        <authorList>
            <consortium name="The Broad Institute Genomics Platform"/>
            <consortium name="The Broad Institute Genome Sequencing Center for Infectious Disease"/>
            <person name="Wu L."/>
            <person name="Ma J."/>
        </authorList>
    </citation>
    <scope>NUCLEOTIDE SEQUENCE [LARGE SCALE GENOMIC DNA]</scope>
    <source>
        <strain evidence="3">CCUG 51943</strain>
    </source>
</reference>
<dbReference type="EMBL" id="JBHSQE010000001">
    <property type="protein sequence ID" value="MFC6145794.1"/>
    <property type="molecule type" value="Genomic_DNA"/>
</dbReference>
<dbReference type="Proteomes" id="UP001596244">
    <property type="component" value="Unassembled WGS sequence"/>
</dbReference>
<dbReference type="InterPro" id="IPR010195">
    <property type="entry name" value="Uncharacterised_peroxidase-rel"/>
</dbReference>